<accession>A0ACC1HAW3</accession>
<evidence type="ECO:0000313" key="1">
    <source>
        <dbReference type="EMBL" id="KAJ1673446.1"/>
    </source>
</evidence>
<evidence type="ECO:0000313" key="2">
    <source>
        <dbReference type="Proteomes" id="UP001145114"/>
    </source>
</evidence>
<reference evidence="1" key="1">
    <citation type="submission" date="2022-06" db="EMBL/GenBank/DDBJ databases">
        <title>Phylogenomic reconstructions and comparative analyses of Kickxellomycotina fungi.</title>
        <authorList>
            <person name="Reynolds N.K."/>
            <person name="Stajich J.E."/>
            <person name="Barry K."/>
            <person name="Grigoriev I.V."/>
            <person name="Crous P."/>
            <person name="Smith M.E."/>
        </authorList>
    </citation>
    <scope>NUCLEOTIDE SEQUENCE</scope>
    <source>
        <strain evidence="1">RSA 2271</strain>
    </source>
</reference>
<feature type="non-terminal residue" evidence="1">
    <location>
        <position position="250"/>
    </location>
</feature>
<comment type="caution">
    <text evidence="1">The sequence shown here is derived from an EMBL/GenBank/DDBJ whole genome shotgun (WGS) entry which is preliminary data.</text>
</comment>
<dbReference type="EMBL" id="JAMZIH010006938">
    <property type="protein sequence ID" value="KAJ1673446.1"/>
    <property type="molecule type" value="Genomic_DNA"/>
</dbReference>
<protein>
    <submittedName>
        <fullName evidence="1">Uncharacterized protein</fullName>
    </submittedName>
</protein>
<organism evidence="1 2">
    <name type="scientific">Spiromyces aspiralis</name>
    <dbReference type="NCBI Taxonomy" id="68401"/>
    <lineage>
        <taxon>Eukaryota</taxon>
        <taxon>Fungi</taxon>
        <taxon>Fungi incertae sedis</taxon>
        <taxon>Zoopagomycota</taxon>
        <taxon>Kickxellomycotina</taxon>
        <taxon>Kickxellomycetes</taxon>
        <taxon>Kickxellales</taxon>
        <taxon>Kickxellaceae</taxon>
        <taxon>Spiromyces</taxon>
    </lineage>
</organism>
<name>A0ACC1HAW3_9FUNG</name>
<gene>
    <name evidence="1" type="ORF">EV182_005217</name>
</gene>
<sequence>MKRLYRQLILLAAGLAFILFIAWIHEPSYAGAKLIYDDADDNEPLAVPPKGAFPDSEISFPKQYYWLEPAMMGNDGSADLDSGLYYIQVYTHYKRASPFAPHTGVLKVYKRSFDFLTATQQKRSKGPAGAWELMFVERFPGPVRFAHLDRLGGRDGEPKQQRRRRLAVVYTVIDGEQSTNMVRVYDLDRPEEPVTHPKSRGGTKGWLSFINSILKKTSEAEVIRAAVFDRVCPQPRYIDRALQNTNFEYC</sequence>
<proteinExistence type="predicted"/>
<keyword evidence="2" id="KW-1185">Reference proteome</keyword>
<dbReference type="Proteomes" id="UP001145114">
    <property type="component" value="Unassembled WGS sequence"/>
</dbReference>